<feature type="compositionally biased region" description="Basic residues" evidence="1">
    <location>
        <begin position="646"/>
        <end position="661"/>
    </location>
</feature>
<dbReference type="PANTHER" id="PTHR28122:SF1">
    <property type="entry name" value="E3 UBIQUITIN-PROTEIN LIGASE SUBSTRATE RECEPTOR MMS22"/>
    <property type="match status" value="1"/>
</dbReference>
<dbReference type="GO" id="GO:0035361">
    <property type="term" value="C:Cul8-RING ubiquitin ligase complex"/>
    <property type="evidence" value="ECO:0007669"/>
    <property type="project" value="TreeGrafter"/>
</dbReference>
<feature type="compositionally biased region" description="Polar residues" evidence="1">
    <location>
        <begin position="712"/>
        <end position="726"/>
    </location>
</feature>
<feature type="region of interest" description="Disordered" evidence="1">
    <location>
        <begin position="1"/>
        <end position="154"/>
    </location>
</feature>
<feature type="region of interest" description="Disordered" evidence="1">
    <location>
        <begin position="429"/>
        <end position="623"/>
    </location>
</feature>
<sequence>MSHWRELGEVPDSEDEGAGFDSEECSTDSPLPVTDAATVEGEADIWDFLDPQEDQRRRPASPETRLPAPPPVFDSSPLSSALGEPDLPPVSSLLLNRDSVENPPSLELGRTSQPALQPRSGSHGSPRGNRIDSSVSIQASQNQESARGESIHEARHAAVRCERSLRPRKPIQEHPYLLENARYSTILKKHGVKPLRAAMELAASRPEHALIDGEFEDTSQDSVQRAQSSEGQRNSLESSLGALGEFDFPSSSPPKTPSLVEHAQNSTPVSSQGETDTTSVPDQDLPALEELLSRPPRLVSKHGASKRDATQQPSTVQKRRRLNVVHSDPVDLEATPSTRPNLPLIPPVMMDHSLLFERSPSPTLHPLEKVTAISSDDGGERERASEERASELDKTQDMSSLESSSESDTNLMDTLGHRMRGVLPASWLRLDQQSGRDKAQRGAKRQRRCQFPERENQRGIAQKRQALPGATVSPLLFDESSDSDVPGRSKKTNVLFHSQTRLTLDPAPRIDRMEPTISDDNESIGEDDQIDFMLPGRPAKSRQLKLHDSTRGSRKRPSAIKDSVGTRKRKRPKQARIARQLQIPYGLSLSGAHSPTRRAGNDKWKGLKTSRTKSKSSRMPPPPRLSILDTIEPGAPHFLKIAARAAKRRHGKGRSSPRKKSIQLATRQDHVDAVSVLDRWRAGWIPQRPSVTAASTVTQKPHSALPLAEGSGNISTPRPSQKPLQTKTRRLVKHVTNGGTVSYRKPGGFSKSISEQGLADECVLQPRLGSTRPAQLEQEQGGQMNSATFHARKMILDRLYRDRHLKMPRMAFAAGSVEEVDTSFRAANPCNETFPKQPSRKPRVRKGTRPCRVDLEAPRYSHANDPLPPQYSSARELIRADGLEGKVLGLGPYGTNYSHHFEVFPLDARVYFHESTLIGSGVVESCSGDGFCERILDDRPRASFNLGDQPLKWGLFDAQVSSELGVVLDFIAEHIATESAGESYPSDSSTSVAAAMFILTYFKDSMRLREDEQAKSFVARVHECLHSFNERVRFQVQRIIQGPETKRDVALKIYDRLLLGCLVVLKICRVRPLLTVELFQIEDCLKSLASTLLSILSGLGATQVRKSYEDLDMARYRERGLRGDTPVIHSWVVVMKTLEIAQIPRASFWELAQATIAPPQVLSSLDARVFERSWEAMFSLLPLTEFNRQGVIVAGRRHDPASDGWIIPQKLLKRVFHLYKENSRQSPSFNNYCRALVGRCHYLVQQWGWRRCITVIGVIFDFFGSQNLAHLRNEEAYESPRFLEELVRRPTLDIEQGDLCFHVFLKLVALSIQKLKGIGAVKDVRNMVARTIPNHNRQHLKERDVLARDLAALRNHHDLLSRARRPRSRSGCLEKPSRSPEHLLARFIVTSGEASQSFKPLIQWRNAFFQQVLRQFDSVPSDVQQQVLSLAKDVSKSISDEVIHATISMNRAAVMDVLYACMTASLDVMKHTPDLEAATFALNTIQLQSIFKHFVVAPPALDWGVLRAALGTMDLFLSRIDEFKEAEESQQSESQILNSAQADDALLLVDQDILPGFFSMARCVLSCPRNRTVSAVANLDRASCLEQIVTLSARMGARFTSAGVMRLSDMFKVGKYGLFDGPPHKLGLDQRRSLVLFMSTLLKCGFDDFDDGDFSLSELWVLSLVKPREYLGYEMQLAQELHRRGKDLVKGLVPKTIEGLVVQADYSTNRELFEFAISAMRQWIREAGPSLHKVLVAASSRTLRLVMEQIKGDLATMSREACGHGSYVTFVQGIMSLIKTYGSDFCAVDNFFLQISKEYSPSVQDPNLQVAGLISYGLRLREGDGRSSQQLFFLLFNNIKFAIIKDKMREEVVMLRKGMRNPGIVDFVLGKILPAIVRACFRSSAALPLLDIYAEALRLVFRKKTVSHELRENDLPLVEVLVRAAVDGLHHMSRSSAVLCGRQLHVVRQTMATLNLLWPCMYAVFASGVESPAWTALFKTLGHVREFVSTAETYLEHLLQTEGRAVEPAKLCAGLGDGPLEGFQFDAEVRSFTGNIVQDIEKSWVVTTQSISVQTPGINRRGAASMQGVEIPTWDTKDMMEDLDGRLREWRWWWQRMYAGECVVEQLESVIF</sequence>
<proteinExistence type="predicted"/>
<feature type="compositionally biased region" description="Polar residues" evidence="1">
    <location>
        <begin position="131"/>
        <end position="145"/>
    </location>
</feature>
<dbReference type="OrthoDB" id="2386201at2759"/>
<dbReference type="Pfam" id="PF09462">
    <property type="entry name" value="Mus7"/>
    <property type="match status" value="2"/>
</dbReference>
<dbReference type="eggNOG" id="ENOG502QSDS">
    <property type="taxonomic scope" value="Eukaryota"/>
</dbReference>
<feature type="compositionally biased region" description="Acidic residues" evidence="1">
    <location>
        <begin position="9"/>
        <end position="26"/>
    </location>
</feature>
<organism evidence="2 3">
    <name type="scientific">Ophiocordyceps sinensis (strain Co18 / CGMCC 3.14243)</name>
    <name type="common">Yarsagumba caterpillar fungus</name>
    <name type="synonym">Hirsutella sinensis</name>
    <dbReference type="NCBI Taxonomy" id="911162"/>
    <lineage>
        <taxon>Eukaryota</taxon>
        <taxon>Fungi</taxon>
        <taxon>Dikarya</taxon>
        <taxon>Ascomycota</taxon>
        <taxon>Pezizomycotina</taxon>
        <taxon>Sordariomycetes</taxon>
        <taxon>Hypocreomycetidae</taxon>
        <taxon>Hypocreales</taxon>
        <taxon>Ophiocordycipitaceae</taxon>
        <taxon>Ophiocordyceps</taxon>
    </lineage>
</organism>
<dbReference type="PANTHER" id="PTHR28122">
    <property type="entry name" value="E3 UBIQUITIN-PROTEIN LIGASE SUBSTRATE RECEPTOR MMS22"/>
    <property type="match status" value="1"/>
</dbReference>
<reference evidence="2 3" key="1">
    <citation type="journal article" date="2013" name="Chin. Sci. Bull.">
        <title>Genome survey uncovers the secrets of sex and lifestyle in caterpillar fungus.</title>
        <authorList>
            <person name="Hu X."/>
            <person name="Zhang Y."/>
            <person name="Xiao G."/>
            <person name="Zheng P."/>
            <person name="Xia Y."/>
            <person name="Zhang X."/>
            <person name="St Leger R.J."/>
            <person name="Liu X."/>
            <person name="Wang C."/>
        </authorList>
    </citation>
    <scope>NUCLEOTIDE SEQUENCE [LARGE SCALE GENOMIC DNA]</scope>
    <source>
        <strain evidence="3">Co18 / CGMCC 3.14243</strain>
        <tissue evidence="2">Fruit-body</tissue>
    </source>
</reference>
<feature type="compositionally biased region" description="Polar residues" evidence="1">
    <location>
        <begin position="110"/>
        <end position="123"/>
    </location>
</feature>
<name>T5AFC5_OPHSC</name>
<dbReference type="InterPro" id="IPR019021">
    <property type="entry name" value="Mms22"/>
</dbReference>
<feature type="compositionally biased region" description="Basic residues" evidence="1">
    <location>
        <begin position="606"/>
        <end position="616"/>
    </location>
</feature>
<accession>T5AFC5</accession>
<protein>
    <submittedName>
        <fullName evidence="2">Methyl methanesulfonate-sensitivity protein 22</fullName>
    </submittedName>
</protein>
<dbReference type="GO" id="GO:0031297">
    <property type="term" value="P:replication fork processing"/>
    <property type="evidence" value="ECO:0007669"/>
    <property type="project" value="InterPro"/>
</dbReference>
<feature type="compositionally biased region" description="Basic and acidic residues" evidence="1">
    <location>
        <begin position="378"/>
        <end position="396"/>
    </location>
</feature>
<evidence type="ECO:0000256" key="1">
    <source>
        <dbReference type="SAM" id="MobiDB-lite"/>
    </source>
</evidence>
<feature type="region of interest" description="Disordered" evidence="1">
    <location>
        <begin position="704"/>
        <end position="727"/>
    </location>
</feature>
<feature type="region of interest" description="Disordered" evidence="1">
    <location>
        <begin position="829"/>
        <end position="868"/>
    </location>
</feature>
<gene>
    <name evidence="2" type="ORF">OCS_00159</name>
</gene>
<evidence type="ECO:0000313" key="3">
    <source>
        <dbReference type="Proteomes" id="UP000019374"/>
    </source>
</evidence>
<feature type="region of interest" description="Disordered" evidence="1">
    <location>
        <begin position="359"/>
        <end position="410"/>
    </location>
</feature>
<dbReference type="HOGENOM" id="CLU_000374_1_0_1"/>
<feature type="region of interest" description="Disordered" evidence="1">
    <location>
        <begin position="209"/>
        <end position="339"/>
    </location>
</feature>
<feature type="compositionally biased region" description="Acidic residues" evidence="1">
    <location>
        <begin position="41"/>
        <end position="52"/>
    </location>
</feature>
<evidence type="ECO:0000313" key="2">
    <source>
        <dbReference type="EMBL" id="EQL04135.1"/>
    </source>
</evidence>
<feature type="compositionally biased region" description="Basic residues" evidence="1">
    <location>
        <begin position="838"/>
        <end position="849"/>
    </location>
</feature>
<feature type="region of interest" description="Disordered" evidence="1">
    <location>
        <begin position="646"/>
        <end position="667"/>
    </location>
</feature>
<feature type="compositionally biased region" description="Acidic residues" evidence="1">
    <location>
        <begin position="517"/>
        <end position="530"/>
    </location>
</feature>
<dbReference type="GO" id="GO:0005634">
    <property type="term" value="C:nucleus"/>
    <property type="evidence" value="ECO:0007669"/>
    <property type="project" value="InterPro"/>
</dbReference>
<dbReference type="EMBL" id="KE652178">
    <property type="protein sequence ID" value="EQL04135.1"/>
    <property type="molecule type" value="Genomic_DNA"/>
</dbReference>
<feature type="compositionally biased region" description="Polar residues" evidence="1">
    <location>
        <begin position="263"/>
        <end position="281"/>
    </location>
</feature>
<dbReference type="GO" id="GO:0000724">
    <property type="term" value="P:double-strand break repair via homologous recombination"/>
    <property type="evidence" value="ECO:0007669"/>
    <property type="project" value="TreeGrafter"/>
</dbReference>
<feature type="compositionally biased region" description="Basic residues" evidence="1">
    <location>
        <begin position="566"/>
        <end position="576"/>
    </location>
</feature>
<dbReference type="Proteomes" id="UP000019374">
    <property type="component" value="Unassembled WGS sequence"/>
</dbReference>
<feature type="compositionally biased region" description="Polar residues" evidence="1">
    <location>
        <begin position="220"/>
        <end position="238"/>
    </location>
</feature>